<protein>
    <recommendedName>
        <fullName evidence="2">Type IV pilus biogenesis protein PilN</fullName>
    </recommendedName>
</protein>
<evidence type="ECO:0000313" key="1">
    <source>
        <dbReference type="EMBL" id="VAX40964.1"/>
    </source>
</evidence>
<evidence type="ECO:0008006" key="2">
    <source>
        <dbReference type="Google" id="ProtNLM"/>
    </source>
</evidence>
<name>A0A3B1DX99_9ZZZZ</name>
<accession>A0A3B1DX99</accession>
<dbReference type="AlphaFoldDB" id="A0A3B1DX99"/>
<gene>
    <name evidence="1" type="ORF">MNBD_PLANCTO03-2393</name>
</gene>
<organism evidence="1">
    <name type="scientific">hydrothermal vent metagenome</name>
    <dbReference type="NCBI Taxonomy" id="652676"/>
    <lineage>
        <taxon>unclassified sequences</taxon>
        <taxon>metagenomes</taxon>
        <taxon>ecological metagenomes</taxon>
    </lineage>
</organism>
<reference evidence="1" key="1">
    <citation type="submission" date="2018-06" db="EMBL/GenBank/DDBJ databases">
        <authorList>
            <person name="Zhirakovskaya E."/>
        </authorList>
    </citation>
    <scope>NUCLEOTIDE SEQUENCE</scope>
</reference>
<proteinExistence type="predicted"/>
<sequence length="196" mass="21127">MPGFPNLLPKSMLVRRSRRRRIRQWVAVLALESVLVGGACVVLRVDLEDPGADARDAIGSTVGQIDVVSSALAASQEELQSVQQRLAVASEVASKPDWSIVLAALAWSGQGITTLDSIQLLPPMTDAETGEASYRFTLLGECSSRRDLTGFVQVLEKTGIFRAIKIVETQRVANPDNPRMPLVGFMIEAWLVAGGA</sequence>
<dbReference type="EMBL" id="UOGK01000474">
    <property type="protein sequence ID" value="VAX40964.1"/>
    <property type="molecule type" value="Genomic_DNA"/>
</dbReference>